<reference evidence="2 3" key="1">
    <citation type="journal article" date="2019" name="Int. J. Syst. Evol. Microbiol.">
        <title>The Global Catalogue of Microorganisms (GCM) 10K type strain sequencing project: providing services to taxonomists for standard genome sequencing and annotation.</title>
        <authorList>
            <consortium name="The Broad Institute Genomics Platform"/>
            <consortium name="The Broad Institute Genome Sequencing Center for Infectious Disease"/>
            <person name="Wu L."/>
            <person name="Ma J."/>
        </authorList>
    </citation>
    <scope>NUCLEOTIDE SEQUENCE [LARGE SCALE GENOMIC DNA]</scope>
    <source>
        <strain evidence="2 3">JCM 11269</strain>
    </source>
</reference>
<evidence type="ECO:0000256" key="1">
    <source>
        <dbReference type="SAM" id="MobiDB-lite"/>
    </source>
</evidence>
<evidence type="ECO:0000313" key="2">
    <source>
        <dbReference type="EMBL" id="GAA1008410.1"/>
    </source>
</evidence>
<evidence type="ECO:0000313" key="3">
    <source>
        <dbReference type="Proteomes" id="UP001501072"/>
    </source>
</evidence>
<organism evidence="2 3">
    <name type="scientific">Streptomyces thermogriseus</name>
    <dbReference type="NCBI Taxonomy" id="75292"/>
    <lineage>
        <taxon>Bacteria</taxon>
        <taxon>Bacillati</taxon>
        <taxon>Actinomycetota</taxon>
        <taxon>Actinomycetes</taxon>
        <taxon>Kitasatosporales</taxon>
        <taxon>Streptomycetaceae</taxon>
        <taxon>Streptomyces</taxon>
    </lineage>
</organism>
<gene>
    <name evidence="2" type="ORF">GCM10009564_20790</name>
</gene>
<name>A0ABN1SXB7_9ACTN</name>
<protein>
    <submittedName>
        <fullName evidence="2">Uncharacterized protein</fullName>
    </submittedName>
</protein>
<proteinExistence type="predicted"/>
<accession>A0ABN1SXB7</accession>
<sequence>MAPILVRTDALAHAPAGASPKFRHIGTCGLSGPREVCQVLVPGRAPCAVPAVLRPQDRPPRRHSPGVCRCGTVRSSGREAPRGGRSPRQALAHRAGKQAPTHRAGKARRPDVPARSAAPA</sequence>
<dbReference type="Proteomes" id="UP001501072">
    <property type="component" value="Unassembled WGS sequence"/>
</dbReference>
<comment type="caution">
    <text evidence="2">The sequence shown here is derived from an EMBL/GenBank/DDBJ whole genome shotgun (WGS) entry which is preliminary data.</text>
</comment>
<keyword evidence="3" id="KW-1185">Reference proteome</keyword>
<dbReference type="EMBL" id="BAAAHU010000017">
    <property type="protein sequence ID" value="GAA1008410.1"/>
    <property type="molecule type" value="Genomic_DNA"/>
</dbReference>
<feature type="region of interest" description="Disordered" evidence="1">
    <location>
        <begin position="51"/>
        <end position="120"/>
    </location>
</feature>